<evidence type="ECO:0000313" key="1">
    <source>
        <dbReference type="EMBL" id="OGG90295.1"/>
    </source>
</evidence>
<dbReference type="Proteomes" id="UP000177998">
    <property type="component" value="Unassembled WGS sequence"/>
</dbReference>
<accession>A0A1F6FWS7</accession>
<sequence length="135" mass="15704">MLALEEVKLTDLVDFSGVMMQKFDDLVVEGGDLVLTKDKKKFLCKIKNDKNLVKQTIADKFNDNKLKLKDKEIILSDLKEMSVIDFDKQKELKNYIDDLVFALYFNARIDEIGLDKAEKIKKKCAENKFYAIMKK</sequence>
<organism evidence="1 2">
    <name type="scientific">Candidatus Kuenenbacteria bacterium RIFCSPLOWO2_02_FULL_42_16</name>
    <dbReference type="NCBI Taxonomy" id="1798564"/>
    <lineage>
        <taxon>Bacteria</taxon>
        <taxon>Candidatus Kueneniibacteriota</taxon>
    </lineage>
</organism>
<dbReference type="EMBL" id="MFMZ01000054">
    <property type="protein sequence ID" value="OGG90295.1"/>
    <property type="molecule type" value="Genomic_DNA"/>
</dbReference>
<name>A0A1F6FWS7_9BACT</name>
<gene>
    <name evidence="1" type="ORF">A3H55_02885</name>
</gene>
<evidence type="ECO:0000313" key="2">
    <source>
        <dbReference type="Proteomes" id="UP000177998"/>
    </source>
</evidence>
<proteinExistence type="predicted"/>
<reference evidence="1 2" key="1">
    <citation type="journal article" date="2016" name="Nat. Commun.">
        <title>Thousands of microbial genomes shed light on interconnected biogeochemical processes in an aquifer system.</title>
        <authorList>
            <person name="Anantharaman K."/>
            <person name="Brown C.T."/>
            <person name="Hug L.A."/>
            <person name="Sharon I."/>
            <person name="Castelle C.J."/>
            <person name="Probst A.J."/>
            <person name="Thomas B.C."/>
            <person name="Singh A."/>
            <person name="Wilkins M.J."/>
            <person name="Karaoz U."/>
            <person name="Brodie E.L."/>
            <person name="Williams K.H."/>
            <person name="Hubbard S.S."/>
            <person name="Banfield J.F."/>
        </authorList>
    </citation>
    <scope>NUCLEOTIDE SEQUENCE [LARGE SCALE GENOMIC DNA]</scope>
</reference>
<comment type="caution">
    <text evidence="1">The sequence shown here is derived from an EMBL/GenBank/DDBJ whole genome shotgun (WGS) entry which is preliminary data.</text>
</comment>
<protein>
    <submittedName>
        <fullName evidence="1">Uncharacterized protein</fullName>
    </submittedName>
</protein>
<dbReference type="AlphaFoldDB" id="A0A1F6FWS7"/>